<evidence type="ECO:0000313" key="3">
    <source>
        <dbReference type="Proteomes" id="UP001107558"/>
    </source>
</evidence>
<protein>
    <submittedName>
        <fullName evidence="2">Uncharacterized protein</fullName>
    </submittedName>
</protein>
<keyword evidence="1" id="KW-0175">Coiled coil</keyword>
<proteinExistence type="predicted"/>
<comment type="caution">
    <text evidence="2">The sequence shown here is derived from an EMBL/GenBank/DDBJ whole genome shotgun (WGS) entry which is preliminary data.</text>
</comment>
<dbReference type="AlphaFoldDB" id="A0A9J6BMC1"/>
<dbReference type="Proteomes" id="UP001107558">
    <property type="component" value="Chromosome 3"/>
</dbReference>
<evidence type="ECO:0000313" key="2">
    <source>
        <dbReference type="EMBL" id="KAG5670872.1"/>
    </source>
</evidence>
<accession>A0A9J6BMC1</accession>
<name>A0A9J6BMC1_POLVA</name>
<organism evidence="2 3">
    <name type="scientific">Polypedilum vanderplanki</name>
    <name type="common">Sleeping chironomid midge</name>
    <dbReference type="NCBI Taxonomy" id="319348"/>
    <lineage>
        <taxon>Eukaryota</taxon>
        <taxon>Metazoa</taxon>
        <taxon>Ecdysozoa</taxon>
        <taxon>Arthropoda</taxon>
        <taxon>Hexapoda</taxon>
        <taxon>Insecta</taxon>
        <taxon>Pterygota</taxon>
        <taxon>Neoptera</taxon>
        <taxon>Endopterygota</taxon>
        <taxon>Diptera</taxon>
        <taxon>Nematocera</taxon>
        <taxon>Chironomoidea</taxon>
        <taxon>Chironomidae</taxon>
        <taxon>Chironominae</taxon>
        <taxon>Polypedilum</taxon>
        <taxon>Polypedilum</taxon>
    </lineage>
</organism>
<evidence type="ECO:0000256" key="1">
    <source>
        <dbReference type="SAM" id="Coils"/>
    </source>
</evidence>
<gene>
    <name evidence="2" type="ORF">PVAND_001105</name>
</gene>
<dbReference type="EMBL" id="JADBJN010000003">
    <property type="protein sequence ID" value="KAG5670872.1"/>
    <property type="molecule type" value="Genomic_DNA"/>
</dbReference>
<feature type="coiled-coil region" evidence="1">
    <location>
        <begin position="119"/>
        <end position="158"/>
    </location>
</feature>
<sequence>MDQIDIDCVACGCEIRDDQQKGLSVCGHGLMHYNCSYLSAHCSTCNQLLTIRTEHHSMPENFIQNQFTTAVYTTPPIFTPIPYNMNLNQQSTNRGNISSEFAEIKRMVLAMRTQLMIKLNEMSTEIENIKHSIFEQQKELIKMKLEAVQKEMKDIKINGSAHNEELQNIENMP</sequence>
<reference evidence="2" key="1">
    <citation type="submission" date="2021-03" db="EMBL/GenBank/DDBJ databases">
        <title>Chromosome level genome of the anhydrobiotic midge Polypedilum vanderplanki.</title>
        <authorList>
            <person name="Yoshida Y."/>
            <person name="Kikawada T."/>
            <person name="Gusev O."/>
        </authorList>
    </citation>
    <scope>NUCLEOTIDE SEQUENCE</scope>
    <source>
        <strain evidence="2">NIAS01</strain>
        <tissue evidence="2">Whole body or cell culture</tissue>
    </source>
</reference>
<keyword evidence="3" id="KW-1185">Reference proteome</keyword>
<dbReference type="OrthoDB" id="10615410at2759"/>